<dbReference type="InParanoid" id="B7QJ04"/>
<protein>
    <submittedName>
        <fullName evidence="2 3">Uncharacterized protein</fullName>
    </submittedName>
</protein>
<dbReference type="EMBL" id="ABJB010125083">
    <property type="status" value="NOT_ANNOTATED_CDS"/>
    <property type="molecule type" value="Genomic_DNA"/>
</dbReference>
<organism>
    <name type="scientific">Ixodes scapularis</name>
    <name type="common">Black-legged tick</name>
    <name type="synonym">Deer tick</name>
    <dbReference type="NCBI Taxonomy" id="6945"/>
    <lineage>
        <taxon>Eukaryota</taxon>
        <taxon>Metazoa</taxon>
        <taxon>Ecdysozoa</taxon>
        <taxon>Arthropoda</taxon>
        <taxon>Chelicerata</taxon>
        <taxon>Arachnida</taxon>
        <taxon>Acari</taxon>
        <taxon>Parasitiformes</taxon>
        <taxon>Ixodida</taxon>
        <taxon>Ixodoidea</taxon>
        <taxon>Ixodidae</taxon>
        <taxon>Ixodinae</taxon>
        <taxon>Ixodes</taxon>
    </lineage>
</organism>
<reference evidence="3" key="2">
    <citation type="submission" date="2020-05" db="UniProtKB">
        <authorList>
            <consortium name="EnsemblMetazoa"/>
        </authorList>
    </citation>
    <scope>IDENTIFICATION</scope>
    <source>
        <strain evidence="3">wikel</strain>
    </source>
</reference>
<dbReference type="EnsemblMetazoa" id="ISCW014684-RA">
    <property type="protein sequence ID" value="ISCW014684-PA"/>
    <property type="gene ID" value="ISCW014684"/>
</dbReference>
<feature type="region of interest" description="Disordered" evidence="1">
    <location>
        <begin position="57"/>
        <end position="93"/>
    </location>
</feature>
<dbReference type="EMBL" id="ABJB010715721">
    <property type="status" value="NOT_ANNOTATED_CDS"/>
    <property type="molecule type" value="Genomic_DNA"/>
</dbReference>
<evidence type="ECO:0000313" key="2">
    <source>
        <dbReference type="EMBL" id="EEC18826.1"/>
    </source>
</evidence>
<sequence length="128" mass="14297">MGIEPALQDTQVVVLPATYLALANKELEVVGPRHVHFQIKCTVHTRLRKRVYLHQTEEKTSGTGGGCTSQNPWQNVSLGRRWPPGSLPKKRGDKTYNEIVASLRGWKGPLKSKLLLDAIFPAENSVKR</sequence>
<dbReference type="Proteomes" id="UP000001555">
    <property type="component" value="Unassembled WGS sequence"/>
</dbReference>
<dbReference type="HOGENOM" id="CLU_1962040_0_0_1"/>
<keyword evidence="4" id="KW-1185">Reference proteome</keyword>
<accession>B7QJ04</accession>
<gene>
    <name evidence="2" type="ORF">IscW_ISCW014684</name>
</gene>
<evidence type="ECO:0000256" key="1">
    <source>
        <dbReference type="SAM" id="MobiDB-lite"/>
    </source>
</evidence>
<evidence type="ECO:0000313" key="3">
    <source>
        <dbReference type="EnsemblMetazoa" id="ISCW014684-PA"/>
    </source>
</evidence>
<dbReference type="VEuPathDB" id="VectorBase:ISCW014684"/>
<dbReference type="AlphaFoldDB" id="B7QJ04"/>
<name>B7QJ04_IXOSC</name>
<evidence type="ECO:0000313" key="4">
    <source>
        <dbReference type="Proteomes" id="UP000001555"/>
    </source>
</evidence>
<reference evidence="2 4" key="1">
    <citation type="submission" date="2008-03" db="EMBL/GenBank/DDBJ databases">
        <title>Annotation of Ixodes scapularis.</title>
        <authorList>
            <consortium name="Ixodes scapularis Genome Project Consortium"/>
            <person name="Caler E."/>
            <person name="Hannick L.I."/>
            <person name="Bidwell S."/>
            <person name="Joardar V."/>
            <person name="Thiagarajan M."/>
            <person name="Amedeo P."/>
            <person name="Galinsky K.J."/>
            <person name="Schobel S."/>
            <person name="Inman J."/>
            <person name="Hostetler J."/>
            <person name="Miller J."/>
            <person name="Hammond M."/>
            <person name="Megy K."/>
            <person name="Lawson D."/>
            <person name="Kodira C."/>
            <person name="Sutton G."/>
            <person name="Meyer J."/>
            <person name="Hill C.A."/>
            <person name="Birren B."/>
            <person name="Nene V."/>
            <person name="Collins F."/>
            <person name="Alarcon-Chaidez F."/>
            <person name="Wikel S."/>
            <person name="Strausberg R."/>
        </authorList>
    </citation>
    <scope>NUCLEOTIDE SEQUENCE [LARGE SCALE GENOMIC DNA]</scope>
    <source>
        <strain evidence="4">Wikel</strain>
        <strain evidence="2">Wikel colony</strain>
    </source>
</reference>
<dbReference type="EMBL" id="DS948825">
    <property type="protein sequence ID" value="EEC18826.1"/>
    <property type="molecule type" value="Genomic_DNA"/>
</dbReference>
<feature type="compositionally biased region" description="Polar residues" evidence="1">
    <location>
        <begin position="68"/>
        <end position="77"/>
    </location>
</feature>
<proteinExistence type="predicted"/>
<dbReference type="PaxDb" id="6945-B7QJ04"/>